<feature type="transmembrane region" description="Helical" evidence="1">
    <location>
        <begin position="65"/>
        <end position="84"/>
    </location>
</feature>
<protein>
    <submittedName>
        <fullName evidence="3">CAAX prenyl protease-like protein</fullName>
    </submittedName>
</protein>
<dbReference type="EMBL" id="RBIQ01000009">
    <property type="protein sequence ID" value="RKR12490.1"/>
    <property type="molecule type" value="Genomic_DNA"/>
</dbReference>
<proteinExistence type="predicted"/>
<keyword evidence="4" id="KW-1185">Reference proteome</keyword>
<evidence type="ECO:0000313" key="3">
    <source>
        <dbReference type="EMBL" id="RKR12490.1"/>
    </source>
</evidence>
<keyword evidence="3" id="KW-0378">Hydrolase</keyword>
<feature type="transmembrane region" description="Helical" evidence="1">
    <location>
        <begin position="37"/>
        <end position="53"/>
    </location>
</feature>
<sequence>MPTIKLILFTFFTILFTVILPSSIARLFSENKLIKELLESIIPLLFFLIYTYRNRKNLLNFQPTLIYRKTLWTLLIIPLFIAFLKNPITNFELNTFFYVLMISTTIGITEELIFRGILFRKFQKSKFPVYLLISAILFGVLHYNQGVIGIISATIGGLIYGLSRISGFPLLLLIICHSATDFPMMWMKYGNHPEEVIKNTTLSGIINLSSILFFLIVLFIVIKFLFKTEHWTNEFNKITTGNTV</sequence>
<dbReference type="AlphaFoldDB" id="A0A495E6E9"/>
<feature type="domain" description="CAAX prenyl protease 2/Lysostaphin resistance protein A-like" evidence="2">
    <location>
        <begin position="94"/>
        <end position="182"/>
    </location>
</feature>
<dbReference type="OrthoDB" id="9779573at2"/>
<dbReference type="GO" id="GO:0004175">
    <property type="term" value="F:endopeptidase activity"/>
    <property type="evidence" value="ECO:0007669"/>
    <property type="project" value="UniProtKB-ARBA"/>
</dbReference>
<dbReference type="GO" id="GO:0006508">
    <property type="term" value="P:proteolysis"/>
    <property type="evidence" value="ECO:0007669"/>
    <property type="project" value="UniProtKB-KW"/>
</dbReference>
<evidence type="ECO:0000259" key="2">
    <source>
        <dbReference type="Pfam" id="PF02517"/>
    </source>
</evidence>
<evidence type="ECO:0000313" key="4">
    <source>
        <dbReference type="Proteomes" id="UP000269412"/>
    </source>
</evidence>
<feature type="transmembrane region" description="Helical" evidence="1">
    <location>
        <begin position="96"/>
        <end position="118"/>
    </location>
</feature>
<keyword evidence="1" id="KW-0812">Transmembrane</keyword>
<organism evidence="3 4">
    <name type="scientific">Maribacter vaceletii</name>
    <dbReference type="NCBI Taxonomy" id="1206816"/>
    <lineage>
        <taxon>Bacteria</taxon>
        <taxon>Pseudomonadati</taxon>
        <taxon>Bacteroidota</taxon>
        <taxon>Flavobacteriia</taxon>
        <taxon>Flavobacteriales</taxon>
        <taxon>Flavobacteriaceae</taxon>
        <taxon>Maribacter</taxon>
    </lineage>
</organism>
<keyword evidence="3" id="KW-0645">Protease</keyword>
<keyword evidence="1" id="KW-1133">Transmembrane helix</keyword>
<evidence type="ECO:0000256" key="1">
    <source>
        <dbReference type="SAM" id="Phobius"/>
    </source>
</evidence>
<keyword evidence="1" id="KW-0472">Membrane</keyword>
<feature type="transmembrane region" description="Helical" evidence="1">
    <location>
        <begin position="165"/>
        <end position="184"/>
    </location>
</feature>
<dbReference type="GO" id="GO:0080120">
    <property type="term" value="P:CAAX-box protein maturation"/>
    <property type="evidence" value="ECO:0007669"/>
    <property type="project" value="UniProtKB-ARBA"/>
</dbReference>
<feature type="transmembrane region" description="Helical" evidence="1">
    <location>
        <begin position="130"/>
        <end position="159"/>
    </location>
</feature>
<dbReference type="InterPro" id="IPR003675">
    <property type="entry name" value="Rce1/LyrA-like_dom"/>
</dbReference>
<feature type="transmembrane region" description="Helical" evidence="1">
    <location>
        <begin position="205"/>
        <end position="226"/>
    </location>
</feature>
<gene>
    <name evidence="3" type="ORF">CLV91_2622</name>
</gene>
<reference evidence="3 4" key="1">
    <citation type="submission" date="2018-10" db="EMBL/GenBank/DDBJ databases">
        <title>Genomic Encyclopedia of Archaeal and Bacterial Type Strains, Phase II (KMG-II): from individual species to whole genera.</title>
        <authorList>
            <person name="Goeker M."/>
        </authorList>
    </citation>
    <scope>NUCLEOTIDE SEQUENCE [LARGE SCALE GENOMIC DNA]</scope>
    <source>
        <strain evidence="3 4">DSM 25230</strain>
    </source>
</reference>
<dbReference type="RefSeq" id="WP_121068599.1">
    <property type="nucleotide sequence ID" value="NZ_RBIQ01000009.1"/>
</dbReference>
<comment type="caution">
    <text evidence="3">The sequence shown here is derived from an EMBL/GenBank/DDBJ whole genome shotgun (WGS) entry which is preliminary data.</text>
</comment>
<dbReference type="Pfam" id="PF02517">
    <property type="entry name" value="Rce1-like"/>
    <property type="match status" value="1"/>
</dbReference>
<accession>A0A495E6E9</accession>
<dbReference type="Proteomes" id="UP000269412">
    <property type="component" value="Unassembled WGS sequence"/>
</dbReference>
<name>A0A495E6E9_9FLAO</name>